<name>A0A369B756_9FIRM</name>
<keyword evidence="4" id="KW-0813">Transport</keyword>
<keyword evidence="10" id="KW-1006">Bacterial flagellum protein export</keyword>
<comment type="caution">
    <text evidence="12">The sequence shown here is derived from an EMBL/GenBank/DDBJ whole genome shotgun (WGS) entry which is preliminary data.</text>
</comment>
<dbReference type="Pfam" id="PF02050">
    <property type="entry name" value="FliJ"/>
    <property type="match status" value="1"/>
</dbReference>
<evidence type="ECO:0000256" key="5">
    <source>
        <dbReference type="ARBA" id="ARBA00022475"/>
    </source>
</evidence>
<dbReference type="Gene3D" id="1.10.287.1700">
    <property type="match status" value="1"/>
</dbReference>
<dbReference type="AlphaFoldDB" id="A0A369B756"/>
<comment type="similarity">
    <text evidence="2">Belongs to the FliJ family.</text>
</comment>
<organism evidence="12 13">
    <name type="scientific">Anaerobacterium chartisolvens</name>
    <dbReference type="NCBI Taxonomy" id="1297424"/>
    <lineage>
        <taxon>Bacteria</taxon>
        <taxon>Bacillati</taxon>
        <taxon>Bacillota</taxon>
        <taxon>Clostridia</taxon>
        <taxon>Eubacteriales</taxon>
        <taxon>Oscillospiraceae</taxon>
        <taxon>Anaerobacterium</taxon>
    </lineage>
</organism>
<keyword evidence="5" id="KW-1003">Cell membrane</keyword>
<dbReference type="NCBIfam" id="TIGR02473">
    <property type="entry name" value="flagell_FliJ"/>
    <property type="match status" value="1"/>
</dbReference>
<accession>A0A369B756</accession>
<keyword evidence="12" id="KW-0966">Cell projection</keyword>
<dbReference type="GO" id="GO:0006935">
    <property type="term" value="P:chemotaxis"/>
    <property type="evidence" value="ECO:0007669"/>
    <property type="project" value="UniProtKB-KW"/>
</dbReference>
<keyword evidence="9" id="KW-0472">Membrane</keyword>
<reference evidence="12 13" key="1">
    <citation type="submission" date="2018-07" db="EMBL/GenBank/DDBJ databases">
        <title>Genomic Encyclopedia of Type Strains, Phase IV (KMG-IV): sequencing the most valuable type-strain genomes for metagenomic binning, comparative biology and taxonomic classification.</title>
        <authorList>
            <person name="Goeker M."/>
        </authorList>
    </citation>
    <scope>NUCLEOTIDE SEQUENCE [LARGE SCALE GENOMIC DNA]</scope>
    <source>
        <strain evidence="12 13">DSM 27016</strain>
    </source>
</reference>
<evidence type="ECO:0000256" key="10">
    <source>
        <dbReference type="ARBA" id="ARBA00023225"/>
    </source>
</evidence>
<proteinExistence type="inferred from homology"/>
<keyword evidence="12" id="KW-0969">Cilium</keyword>
<dbReference type="Proteomes" id="UP000253034">
    <property type="component" value="Unassembled WGS sequence"/>
</dbReference>
<evidence type="ECO:0000256" key="2">
    <source>
        <dbReference type="ARBA" id="ARBA00010004"/>
    </source>
</evidence>
<evidence type="ECO:0000256" key="3">
    <source>
        <dbReference type="ARBA" id="ARBA00020392"/>
    </source>
</evidence>
<feature type="coiled-coil region" evidence="11">
    <location>
        <begin position="16"/>
        <end position="53"/>
    </location>
</feature>
<evidence type="ECO:0000313" key="13">
    <source>
        <dbReference type="Proteomes" id="UP000253034"/>
    </source>
</evidence>
<dbReference type="InterPro" id="IPR012823">
    <property type="entry name" value="Flagell_FliJ"/>
</dbReference>
<evidence type="ECO:0000256" key="9">
    <source>
        <dbReference type="ARBA" id="ARBA00023136"/>
    </source>
</evidence>
<keyword evidence="6" id="KW-0145">Chemotaxis</keyword>
<keyword evidence="8" id="KW-0653">Protein transport</keyword>
<keyword evidence="7" id="KW-1005">Bacterial flagellum biogenesis</keyword>
<dbReference type="GO" id="GO:0005886">
    <property type="term" value="C:plasma membrane"/>
    <property type="evidence" value="ECO:0007669"/>
    <property type="project" value="UniProtKB-SubCell"/>
</dbReference>
<evidence type="ECO:0000256" key="1">
    <source>
        <dbReference type="ARBA" id="ARBA00004413"/>
    </source>
</evidence>
<dbReference type="OrthoDB" id="2087173at2"/>
<evidence type="ECO:0000256" key="11">
    <source>
        <dbReference type="SAM" id="Coils"/>
    </source>
</evidence>
<protein>
    <recommendedName>
        <fullName evidence="3">Flagellar FliJ protein</fullName>
    </recommendedName>
</protein>
<dbReference type="EMBL" id="QPJT01000013">
    <property type="protein sequence ID" value="RCX15514.1"/>
    <property type="molecule type" value="Genomic_DNA"/>
</dbReference>
<evidence type="ECO:0000256" key="8">
    <source>
        <dbReference type="ARBA" id="ARBA00022927"/>
    </source>
</evidence>
<evidence type="ECO:0000256" key="7">
    <source>
        <dbReference type="ARBA" id="ARBA00022795"/>
    </source>
</evidence>
<dbReference type="GO" id="GO:0015031">
    <property type="term" value="P:protein transport"/>
    <property type="evidence" value="ECO:0007669"/>
    <property type="project" value="UniProtKB-KW"/>
</dbReference>
<dbReference type="GO" id="GO:0071973">
    <property type="term" value="P:bacterial-type flagellum-dependent cell motility"/>
    <property type="evidence" value="ECO:0007669"/>
    <property type="project" value="InterPro"/>
</dbReference>
<keyword evidence="12" id="KW-0282">Flagellum</keyword>
<dbReference type="GO" id="GO:0009288">
    <property type="term" value="C:bacterial-type flagellum"/>
    <property type="evidence" value="ECO:0007669"/>
    <property type="project" value="InterPro"/>
</dbReference>
<evidence type="ECO:0000313" key="12">
    <source>
        <dbReference type="EMBL" id="RCX15514.1"/>
    </source>
</evidence>
<gene>
    <name evidence="12" type="ORF">DFR58_11396</name>
</gene>
<dbReference type="RefSeq" id="WP_114298164.1">
    <property type="nucleotide sequence ID" value="NZ_QPJT01000013.1"/>
</dbReference>
<comment type="subcellular location">
    <subcellularLocation>
        <location evidence="1">Cell membrane</location>
        <topology evidence="1">Peripheral membrane protein</topology>
        <orientation evidence="1">Cytoplasmic side</orientation>
    </subcellularLocation>
</comment>
<dbReference type="GO" id="GO:0044781">
    <property type="term" value="P:bacterial-type flagellum organization"/>
    <property type="evidence" value="ECO:0007669"/>
    <property type="project" value="UniProtKB-KW"/>
</dbReference>
<sequence length="156" mass="18448">MAKFTFGLQSVLNLKIQMEDSLKNELAKAIRKLERERELLNKIEFEREQLIGQMCCESSKGIRVSSLKEYGGYISFLVQKAQIQKENINYARGNVDRYRDQLIKAVQEKEMLEKLKEKKYEEYSAEQLREEQNTNDEIISYNYNRVMAGEKNGYKK</sequence>
<keyword evidence="13" id="KW-1185">Reference proteome</keyword>
<evidence type="ECO:0000256" key="6">
    <source>
        <dbReference type="ARBA" id="ARBA00022500"/>
    </source>
</evidence>
<evidence type="ECO:0000256" key="4">
    <source>
        <dbReference type="ARBA" id="ARBA00022448"/>
    </source>
</evidence>
<dbReference type="InterPro" id="IPR053716">
    <property type="entry name" value="Flag_assembly_chemotaxis_eff"/>
</dbReference>
<keyword evidence="11" id="KW-0175">Coiled coil</keyword>